<dbReference type="AlphaFoldDB" id="A0A021VS94"/>
<dbReference type="RefSeq" id="WP_052022515.1">
    <property type="nucleotide sequence ID" value="NZ_AXCW01000055.1"/>
</dbReference>
<dbReference type="Gene3D" id="3.30.565.10">
    <property type="entry name" value="Histidine kinase-like ATPase, C-terminal domain"/>
    <property type="match status" value="1"/>
</dbReference>
<dbReference type="InterPro" id="IPR050267">
    <property type="entry name" value="Anti-sigma-factor_SerPK"/>
</dbReference>
<protein>
    <submittedName>
        <fullName evidence="3">ATPase</fullName>
    </submittedName>
</protein>
<accession>A0A021VS94</accession>
<feature type="domain" description="Histidine kinase/HSP90-like ATPase" evidence="2">
    <location>
        <begin position="12"/>
        <end position="126"/>
    </location>
</feature>
<dbReference type="CDD" id="cd16936">
    <property type="entry name" value="HATPase_RsbW-like"/>
    <property type="match status" value="1"/>
</dbReference>
<organism evidence="3 4">
    <name type="scientific">Actinotalea ferrariae CF5-4</name>
    <dbReference type="NCBI Taxonomy" id="948458"/>
    <lineage>
        <taxon>Bacteria</taxon>
        <taxon>Bacillati</taxon>
        <taxon>Actinomycetota</taxon>
        <taxon>Actinomycetes</taxon>
        <taxon>Micrococcales</taxon>
        <taxon>Cellulomonadaceae</taxon>
        <taxon>Actinotalea</taxon>
    </lineage>
</organism>
<reference evidence="3 4" key="1">
    <citation type="submission" date="2014-01" db="EMBL/GenBank/DDBJ databases">
        <title>Actinotalea ferrariae CF5-4.</title>
        <authorList>
            <person name="Chen F."/>
            <person name="Li Y."/>
            <person name="Wang G."/>
        </authorList>
    </citation>
    <scope>NUCLEOTIDE SEQUENCE [LARGE SCALE GENOMIC DNA]</scope>
    <source>
        <strain evidence="3 4">CF5-4</strain>
    </source>
</reference>
<evidence type="ECO:0000313" key="3">
    <source>
        <dbReference type="EMBL" id="EYR63998.1"/>
    </source>
</evidence>
<keyword evidence="4" id="KW-1185">Reference proteome</keyword>
<dbReference type="PANTHER" id="PTHR35526:SF3">
    <property type="entry name" value="ANTI-SIGMA-F FACTOR RSBW"/>
    <property type="match status" value="1"/>
</dbReference>
<dbReference type="InterPro" id="IPR003594">
    <property type="entry name" value="HATPase_dom"/>
</dbReference>
<evidence type="ECO:0000256" key="1">
    <source>
        <dbReference type="ARBA" id="ARBA00022527"/>
    </source>
</evidence>
<gene>
    <name evidence="3" type="ORF">N866_16515</name>
</gene>
<keyword evidence="1" id="KW-0418">Kinase</keyword>
<keyword evidence="1" id="KW-0808">Transferase</keyword>
<dbReference type="Proteomes" id="UP000019753">
    <property type="component" value="Unassembled WGS sequence"/>
</dbReference>
<dbReference type="SUPFAM" id="SSF55874">
    <property type="entry name" value="ATPase domain of HSP90 chaperone/DNA topoisomerase II/histidine kinase"/>
    <property type="match status" value="1"/>
</dbReference>
<dbReference type="GO" id="GO:0004674">
    <property type="term" value="F:protein serine/threonine kinase activity"/>
    <property type="evidence" value="ECO:0007669"/>
    <property type="project" value="UniProtKB-KW"/>
</dbReference>
<proteinExistence type="predicted"/>
<dbReference type="OrthoDB" id="4251531at2"/>
<evidence type="ECO:0000259" key="2">
    <source>
        <dbReference type="Pfam" id="PF13581"/>
    </source>
</evidence>
<sequence length="135" mass="14239">MKAPHQQVTLDATGDSIRRGRSFAVRAARDLGVGPQTLAVVELLASELVTNAVKFGGTNGVVRVGVRPDGNLLRMEVSDCSGTSPTVDAGRPAHLGGHGMKLVETLCEDWGVTRDRVTGGKTVWLTLAPDCTFRG</sequence>
<keyword evidence="1" id="KW-0723">Serine/threonine-protein kinase</keyword>
<dbReference type="Pfam" id="PF13581">
    <property type="entry name" value="HATPase_c_2"/>
    <property type="match status" value="1"/>
</dbReference>
<dbReference type="InterPro" id="IPR036890">
    <property type="entry name" value="HATPase_C_sf"/>
</dbReference>
<name>A0A021VS94_9CELL</name>
<dbReference type="EMBL" id="AXCW01000055">
    <property type="protein sequence ID" value="EYR63998.1"/>
    <property type="molecule type" value="Genomic_DNA"/>
</dbReference>
<evidence type="ECO:0000313" key="4">
    <source>
        <dbReference type="Proteomes" id="UP000019753"/>
    </source>
</evidence>
<dbReference type="PANTHER" id="PTHR35526">
    <property type="entry name" value="ANTI-SIGMA-F FACTOR RSBW-RELATED"/>
    <property type="match status" value="1"/>
</dbReference>
<comment type="caution">
    <text evidence="3">The sequence shown here is derived from an EMBL/GenBank/DDBJ whole genome shotgun (WGS) entry which is preliminary data.</text>
</comment>